<dbReference type="InterPro" id="IPR001296">
    <property type="entry name" value="Glyco_trans_1"/>
</dbReference>
<proteinExistence type="predicted"/>
<evidence type="ECO:0000259" key="2">
    <source>
        <dbReference type="Pfam" id="PF13439"/>
    </source>
</evidence>
<feature type="domain" description="Glycosyltransferase subfamily 4-like N-terminal" evidence="2">
    <location>
        <begin position="22"/>
        <end position="185"/>
    </location>
</feature>
<feature type="domain" description="Glycosyl transferase family 1" evidence="1">
    <location>
        <begin position="205"/>
        <end position="351"/>
    </location>
</feature>
<keyword evidence="4" id="KW-1185">Reference proteome</keyword>
<accession>A0A540V9S3</accession>
<dbReference type="RefSeq" id="WP_141612106.1">
    <property type="nucleotide sequence ID" value="NZ_VIGC02000038.1"/>
</dbReference>
<reference evidence="3 4" key="1">
    <citation type="submission" date="2019-06" db="EMBL/GenBank/DDBJ databases">
        <title>Genome sequence of Litorilinea aerophila BAA-2444.</title>
        <authorList>
            <person name="Maclea K.S."/>
            <person name="Maurais E.G."/>
            <person name="Iannazzi L.C."/>
        </authorList>
    </citation>
    <scope>NUCLEOTIDE SEQUENCE [LARGE SCALE GENOMIC DNA]</scope>
    <source>
        <strain evidence="3 4">ATCC BAA-2444</strain>
    </source>
</reference>
<dbReference type="Gene3D" id="3.40.50.2000">
    <property type="entry name" value="Glycogen Phosphorylase B"/>
    <property type="match status" value="2"/>
</dbReference>
<dbReference type="InParanoid" id="A0A540V9S3"/>
<sequence>MYGEDRPLKIAIFTETFLPKIDGIVSILCLMLQRFQELGHQAILFGPPGGPPEYAGTEVVGVGGPRFPFYPELRINIPRRRVWQRVSQFQPDLIHVVNPFFLGPFGLSYARRLQVPTLASFHTDVARYARYYGAGILAPLLWRYMRTLHNQADVNLCPSTAVRQELRRHGFRRVRWWKRGIDTDRFCPGPRDPAMRARLTDGHPDDFLVINVGRHSPEKGLKELRDHLFPQPGLRLALIGGGPSHEQLKEHFRGTPTVFPGYLKGDKLVAAYRAADAFLFPSTTETFGLVALEAMACRVPVIAARSGGVVDTVVDGINGLFFDPDQPEQMGVLVRRLRENPDYREQLAENGLAHARSRSWRATMDQLVEYYRKAIRVFRQEQMRTRIRPTLHGQPAG</sequence>
<organism evidence="3 4">
    <name type="scientific">Litorilinea aerophila</name>
    <dbReference type="NCBI Taxonomy" id="1204385"/>
    <lineage>
        <taxon>Bacteria</taxon>
        <taxon>Bacillati</taxon>
        <taxon>Chloroflexota</taxon>
        <taxon>Caldilineae</taxon>
        <taxon>Caldilineales</taxon>
        <taxon>Caldilineaceae</taxon>
        <taxon>Litorilinea</taxon>
    </lineage>
</organism>
<comment type="caution">
    <text evidence="3">The sequence shown here is derived from an EMBL/GenBank/DDBJ whole genome shotgun (WGS) entry which is preliminary data.</text>
</comment>
<dbReference type="Pfam" id="PF00534">
    <property type="entry name" value="Glycos_transf_1"/>
    <property type="match status" value="1"/>
</dbReference>
<keyword evidence="3" id="KW-0808">Transferase</keyword>
<dbReference type="AlphaFoldDB" id="A0A540V9S3"/>
<evidence type="ECO:0000313" key="3">
    <source>
        <dbReference type="EMBL" id="TQE93498.1"/>
    </source>
</evidence>
<dbReference type="Pfam" id="PF13439">
    <property type="entry name" value="Glyco_transf_4"/>
    <property type="match status" value="1"/>
</dbReference>
<evidence type="ECO:0000259" key="1">
    <source>
        <dbReference type="Pfam" id="PF00534"/>
    </source>
</evidence>
<protein>
    <submittedName>
        <fullName evidence="3">Glycosyltransferase family 1 protein</fullName>
    </submittedName>
</protein>
<gene>
    <name evidence="3" type="ORF">FKZ61_20855</name>
</gene>
<dbReference type="Proteomes" id="UP000317371">
    <property type="component" value="Unassembled WGS sequence"/>
</dbReference>
<dbReference type="GO" id="GO:0016757">
    <property type="term" value="F:glycosyltransferase activity"/>
    <property type="evidence" value="ECO:0007669"/>
    <property type="project" value="InterPro"/>
</dbReference>
<dbReference type="PANTHER" id="PTHR45947:SF3">
    <property type="entry name" value="SULFOQUINOVOSYL TRANSFERASE SQD2"/>
    <property type="match status" value="1"/>
</dbReference>
<dbReference type="PANTHER" id="PTHR45947">
    <property type="entry name" value="SULFOQUINOVOSYL TRANSFERASE SQD2"/>
    <property type="match status" value="1"/>
</dbReference>
<evidence type="ECO:0000313" key="4">
    <source>
        <dbReference type="Proteomes" id="UP000317371"/>
    </source>
</evidence>
<name>A0A540V9S3_9CHLR</name>
<dbReference type="SUPFAM" id="SSF53756">
    <property type="entry name" value="UDP-Glycosyltransferase/glycogen phosphorylase"/>
    <property type="match status" value="1"/>
</dbReference>
<dbReference type="InterPro" id="IPR050194">
    <property type="entry name" value="Glycosyltransferase_grp1"/>
</dbReference>
<dbReference type="CDD" id="cd03814">
    <property type="entry name" value="GT4-like"/>
    <property type="match status" value="1"/>
</dbReference>
<dbReference type="EMBL" id="VIGC01000038">
    <property type="protein sequence ID" value="TQE93498.1"/>
    <property type="molecule type" value="Genomic_DNA"/>
</dbReference>
<dbReference type="OrthoDB" id="9802525at2"/>
<dbReference type="InterPro" id="IPR028098">
    <property type="entry name" value="Glyco_trans_4-like_N"/>
</dbReference>